<dbReference type="Proteomes" id="UP000248272">
    <property type="component" value="Unassembled WGS sequence"/>
</dbReference>
<dbReference type="RefSeq" id="WP_110580588.1">
    <property type="nucleotide sequence ID" value="NZ_BDSG01000169.1"/>
</dbReference>
<evidence type="ECO:0000256" key="1">
    <source>
        <dbReference type="SAM" id="Phobius"/>
    </source>
</evidence>
<dbReference type="AlphaFoldDB" id="A0A2Z6UUW7"/>
<feature type="transmembrane region" description="Helical" evidence="1">
    <location>
        <begin position="212"/>
        <end position="233"/>
    </location>
</feature>
<dbReference type="EMBL" id="BDSG01000169">
    <property type="protein sequence ID" value="GBL12504.1"/>
    <property type="molecule type" value="Genomic_DNA"/>
</dbReference>
<sequence>MKKRLYLSILLGLLILLFVLQFQSATYSNNNLCPDNLKPVKLGNRPVFCVLDRKRAEIISRRLERIAEDNSIYNSFNTNYLVSTTQDGQKSRLDIEIPYLLITLKKDERIAVAKDDNSYDWEKPTYLMDDNQKTGEQTILNDNKFDETLKLAMVEFQGQNKNPFSDLLNNFDLYLASDFLLYFFLHLLGYGLSLLIYIFWIQSKDWLINNRGCWTILLSISLIISALLLSRVFSNNLAAYATFIIPIILGTLGGFYGSLESLRTSKLDKALDYIRHWDSSDLQTHRKNLESFIDNINNTQMPEPKDNLLDICNTLISCNPEQKEVLNSIDSFNEDKKFSLVVICNFWENLYLLLDNNLIATQIIKNAFKDLYLKRFYKICYIGLRFDEESIAWDESNPLNLNKVSQKQSKMSKNLRALKDLLK</sequence>
<proteinExistence type="predicted"/>
<accession>A0A2Z6UUW7</accession>
<evidence type="ECO:0000313" key="3">
    <source>
        <dbReference type="Proteomes" id="UP000248272"/>
    </source>
</evidence>
<keyword evidence="1" id="KW-1133">Transmembrane helix</keyword>
<comment type="caution">
    <text evidence="2">The sequence shown here is derived from an EMBL/GenBank/DDBJ whole genome shotgun (WGS) entry which is preliminary data.</text>
</comment>
<evidence type="ECO:0000313" key="2">
    <source>
        <dbReference type="EMBL" id="GBL12504.1"/>
    </source>
</evidence>
<keyword evidence="1" id="KW-0812">Transmembrane</keyword>
<feature type="transmembrane region" description="Helical" evidence="1">
    <location>
        <begin position="179"/>
        <end position="200"/>
    </location>
</feature>
<name>A0A2Z6UUW7_MICAE</name>
<dbReference type="Pfam" id="PF15956">
    <property type="entry name" value="DUF4760"/>
    <property type="match status" value="1"/>
</dbReference>
<reference evidence="2 3" key="1">
    <citation type="journal article" date="2018" name="Front. Microbiol.">
        <title>Adaptation of the Freshwater Bloom-Forming Cyanobacterium Microcystis aeruginosa to Brackish Water Is Driven by Recent Horizontal Transfer of Sucrose Genes.</title>
        <authorList>
            <person name="Tanabe Y."/>
            <person name="Hodoki Y."/>
            <person name="Sano T."/>
            <person name="Tada K."/>
            <person name="Watanabe M.M."/>
        </authorList>
    </citation>
    <scope>NUCLEOTIDE SEQUENCE [LARGE SCALE GENOMIC DNA]</scope>
    <source>
        <strain evidence="2 3">Sj</strain>
    </source>
</reference>
<organism evidence="2 3">
    <name type="scientific">Microcystis aeruginosa Sj</name>
    <dbReference type="NCBI Taxonomy" id="1979544"/>
    <lineage>
        <taxon>Bacteria</taxon>
        <taxon>Bacillati</taxon>
        <taxon>Cyanobacteriota</taxon>
        <taxon>Cyanophyceae</taxon>
        <taxon>Oscillatoriophycideae</taxon>
        <taxon>Chroococcales</taxon>
        <taxon>Microcystaceae</taxon>
        <taxon>Microcystis</taxon>
    </lineage>
</organism>
<keyword evidence="1" id="KW-0472">Membrane</keyword>
<protein>
    <submittedName>
        <fullName evidence="2">Uncharacterized protein</fullName>
    </submittedName>
</protein>
<dbReference type="InterPro" id="IPR031876">
    <property type="entry name" value="DUF4760"/>
</dbReference>
<gene>
    <name evidence="2" type="ORF">MSj_04021</name>
</gene>
<feature type="transmembrane region" description="Helical" evidence="1">
    <location>
        <begin position="239"/>
        <end position="259"/>
    </location>
</feature>